<protein>
    <submittedName>
        <fullName evidence="1">Uncharacterized protein</fullName>
    </submittedName>
</protein>
<gene>
    <name evidence="1" type="ORF">DRJ31_04965</name>
</gene>
<accession>A0A497EPX6</accession>
<evidence type="ECO:0000313" key="1">
    <source>
        <dbReference type="EMBL" id="RLE49415.1"/>
    </source>
</evidence>
<reference evidence="1 2" key="1">
    <citation type="submission" date="2018-06" db="EMBL/GenBank/DDBJ databases">
        <title>Extensive metabolic versatility and redundancy in microbially diverse, dynamic hydrothermal sediments.</title>
        <authorList>
            <person name="Dombrowski N."/>
            <person name="Teske A."/>
            <person name="Baker B.J."/>
        </authorList>
    </citation>
    <scope>NUCLEOTIDE SEQUENCE [LARGE SCALE GENOMIC DNA]</scope>
    <source>
        <strain evidence="1">B66_G16</strain>
    </source>
</reference>
<dbReference type="Proteomes" id="UP000278475">
    <property type="component" value="Unassembled WGS sequence"/>
</dbReference>
<dbReference type="EMBL" id="QMQV01000036">
    <property type="protein sequence ID" value="RLE49415.1"/>
    <property type="molecule type" value="Genomic_DNA"/>
</dbReference>
<evidence type="ECO:0000313" key="2">
    <source>
        <dbReference type="Proteomes" id="UP000278475"/>
    </source>
</evidence>
<organism evidence="1 2">
    <name type="scientific">Thermoproteota archaeon</name>
    <dbReference type="NCBI Taxonomy" id="2056631"/>
    <lineage>
        <taxon>Archaea</taxon>
        <taxon>Thermoproteota</taxon>
    </lineage>
</organism>
<dbReference type="AlphaFoldDB" id="A0A497EPX6"/>
<name>A0A497EPX6_9CREN</name>
<proteinExistence type="predicted"/>
<comment type="caution">
    <text evidence="1">The sequence shown here is derived from an EMBL/GenBank/DDBJ whole genome shotgun (WGS) entry which is preliminary data.</text>
</comment>
<sequence length="135" mass="16287">MQVPLTEEEVVEKHGGREGVFVNGEVDWHRWFLSLSREEKDAYRSFIVKSSLEDVQENKVLWMFYTYDYLSLENSHEELRRIHLRYYNLQQFRGVTSGMDDEFTELFDLDIDEAVYEMFEAYRKVVKSIVERRGL</sequence>